<reference evidence="3" key="1">
    <citation type="submission" date="2021-04" db="EMBL/GenBank/DDBJ databases">
        <authorList>
            <consortium name="Molecular Ecology Group"/>
        </authorList>
    </citation>
    <scope>NUCLEOTIDE SEQUENCE</scope>
</reference>
<dbReference type="InterPro" id="IPR036638">
    <property type="entry name" value="HLH_DNA-bd_sf"/>
</dbReference>
<proteinExistence type="predicted"/>
<dbReference type="PROSITE" id="PS50888">
    <property type="entry name" value="BHLH"/>
    <property type="match status" value="1"/>
</dbReference>
<feature type="domain" description="BHLH" evidence="2">
    <location>
        <begin position="182"/>
        <end position="225"/>
    </location>
</feature>
<feature type="compositionally biased region" description="Basic residues" evidence="1">
    <location>
        <begin position="55"/>
        <end position="67"/>
    </location>
</feature>
<dbReference type="AlphaFoldDB" id="A0A8S3YTV9"/>
<sequence length="225" mass="24642">DESVDSYVDVELVDSHDVPMSTVMFEEKSPVAKTLDSPQSRRKLVFAARVVRKPKPIGRPRGSKKRTVAAAATGQASTSQFTLQPCCSISNTETPSASRCVIAVGQKRKFKCETVTSAPALPPYSPVLGNSFSMNFHDYAMSPLSPASPSSASSSSVESSMLVAPTRRPYRRNASLDVVDKDKQNHHNQLERNRRQKLADLFTDLRVAVPKIEGNPKASKVPHFE</sequence>
<dbReference type="PANTHER" id="PTHR45851">
    <property type="entry name" value="MYC PROTO-ONCOGENE"/>
    <property type="match status" value="1"/>
</dbReference>
<keyword evidence="4" id="KW-1185">Reference proteome</keyword>
<dbReference type="Gene3D" id="4.10.280.10">
    <property type="entry name" value="Helix-loop-helix DNA-binding domain"/>
    <property type="match status" value="1"/>
</dbReference>
<dbReference type="InterPro" id="IPR011598">
    <property type="entry name" value="bHLH_dom"/>
</dbReference>
<name>A0A8S3YTV9_9EUPU</name>
<dbReference type="InterPro" id="IPR050433">
    <property type="entry name" value="Myc_transcription_factors"/>
</dbReference>
<gene>
    <name evidence="3" type="ORF">CUNI_LOCUS6001</name>
</gene>
<feature type="region of interest" description="Disordered" evidence="1">
    <location>
        <begin position="144"/>
        <end position="164"/>
    </location>
</feature>
<dbReference type="EMBL" id="CAJHNH020000898">
    <property type="protein sequence ID" value="CAG5120443.1"/>
    <property type="molecule type" value="Genomic_DNA"/>
</dbReference>
<protein>
    <recommendedName>
        <fullName evidence="2">BHLH domain-containing protein</fullName>
    </recommendedName>
</protein>
<dbReference type="Proteomes" id="UP000678393">
    <property type="component" value="Unassembled WGS sequence"/>
</dbReference>
<evidence type="ECO:0000313" key="4">
    <source>
        <dbReference type="Proteomes" id="UP000678393"/>
    </source>
</evidence>
<dbReference type="GO" id="GO:0046983">
    <property type="term" value="F:protein dimerization activity"/>
    <property type="evidence" value="ECO:0007669"/>
    <property type="project" value="InterPro"/>
</dbReference>
<evidence type="ECO:0000256" key="1">
    <source>
        <dbReference type="SAM" id="MobiDB-lite"/>
    </source>
</evidence>
<organism evidence="3 4">
    <name type="scientific">Candidula unifasciata</name>
    <dbReference type="NCBI Taxonomy" id="100452"/>
    <lineage>
        <taxon>Eukaryota</taxon>
        <taxon>Metazoa</taxon>
        <taxon>Spiralia</taxon>
        <taxon>Lophotrochozoa</taxon>
        <taxon>Mollusca</taxon>
        <taxon>Gastropoda</taxon>
        <taxon>Heterobranchia</taxon>
        <taxon>Euthyneura</taxon>
        <taxon>Panpulmonata</taxon>
        <taxon>Eupulmonata</taxon>
        <taxon>Stylommatophora</taxon>
        <taxon>Helicina</taxon>
        <taxon>Helicoidea</taxon>
        <taxon>Geomitridae</taxon>
        <taxon>Candidula</taxon>
    </lineage>
</organism>
<feature type="non-terminal residue" evidence="3">
    <location>
        <position position="1"/>
    </location>
</feature>
<evidence type="ECO:0000259" key="2">
    <source>
        <dbReference type="PROSITE" id="PS50888"/>
    </source>
</evidence>
<dbReference type="SUPFAM" id="SSF47459">
    <property type="entry name" value="HLH, helix-loop-helix DNA-binding domain"/>
    <property type="match status" value="1"/>
</dbReference>
<comment type="caution">
    <text evidence="3">The sequence shown here is derived from an EMBL/GenBank/DDBJ whole genome shotgun (WGS) entry which is preliminary data.</text>
</comment>
<dbReference type="OrthoDB" id="5964374at2759"/>
<feature type="region of interest" description="Disordered" evidence="1">
    <location>
        <begin position="55"/>
        <end position="74"/>
    </location>
</feature>
<accession>A0A8S3YTV9</accession>
<evidence type="ECO:0000313" key="3">
    <source>
        <dbReference type="EMBL" id="CAG5120443.1"/>
    </source>
</evidence>
<dbReference type="Pfam" id="PF00010">
    <property type="entry name" value="HLH"/>
    <property type="match status" value="1"/>
</dbReference>